<dbReference type="PANTHER" id="PTHR33867:SF1">
    <property type="entry name" value="RIBOSOME MATURATION FACTOR RIMP"/>
    <property type="match status" value="1"/>
</dbReference>
<dbReference type="SUPFAM" id="SSF74942">
    <property type="entry name" value="YhbC-like, C-terminal domain"/>
    <property type="match status" value="1"/>
</dbReference>
<evidence type="ECO:0000256" key="2">
    <source>
        <dbReference type="ARBA" id="ARBA00022517"/>
    </source>
</evidence>
<comment type="similarity">
    <text evidence="3">Belongs to the RimP family.</text>
</comment>
<dbReference type="HAMAP" id="MF_01077">
    <property type="entry name" value="RimP"/>
    <property type="match status" value="1"/>
</dbReference>
<keyword evidence="1 3" id="KW-0963">Cytoplasm</keyword>
<keyword evidence="2 3" id="KW-0690">Ribosome biogenesis</keyword>
<dbReference type="EMBL" id="JBJUVG010000002">
    <property type="protein sequence ID" value="MFM9413187.1"/>
    <property type="molecule type" value="Genomic_DNA"/>
</dbReference>
<dbReference type="PANTHER" id="PTHR33867">
    <property type="entry name" value="RIBOSOME MATURATION FACTOR RIMP"/>
    <property type="match status" value="1"/>
</dbReference>
<dbReference type="InterPro" id="IPR003728">
    <property type="entry name" value="Ribosome_maturation_RimP"/>
</dbReference>
<organism evidence="6 7">
    <name type="scientific">Peptococcus simiae</name>
    <dbReference type="NCBI Taxonomy" id="1643805"/>
    <lineage>
        <taxon>Bacteria</taxon>
        <taxon>Bacillati</taxon>
        <taxon>Bacillota</taxon>
        <taxon>Clostridia</taxon>
        <taxon>Eubacteriales</taxon>
        <taxon>Peptococcaceae</taxon>
        <taxon>Peptococcus</taxon>
    </lineage>
</organism>
<dbReference type="Pfam" id="PF17384">
    <property type="entry name" value="DUF150_C"/>
    <property type="match status" value="1"/>
</dbReference>
<comment type="caution">
    <text evidence="6">The sequence shown here is derived from an EMBL/GenBank/DDBJ whole genome shotgun (WGS) entry which is preliminary data.</text>
</comment>
<evidence type="ECO:0000259" key="5">
    <source>
        <dbReference type="Pfam" id="PF17384"/>
    </source>
</evidence>
<dbReference type="InterPro" id="IPR028998">
    <property type="entry name" value="RimP_C"/>
</dbReference>
<dbReference type="RefSeq" id="WP_408976803.1">
    <property type="nucleotide sequence ID" value="NZ_JBJUVG010000002.1"/>
</dbReference>
<dbReference type="Gene3D" id="3.30.300.70">
    <property type="entry name" value="RimP-like superfamily, N-terminal"/>
    <property type="match status" value="1"/>
</dbReference>
<evidence type="ECO:0000256" key="3">
    <source>
        <dbReference type="HAMAP-Rule" id="MF_01077"/>
    </source>
</evidence>
<accession>A0ABW9GX19</accession>
<feature type="domain" description="Ribosome maturation factor RimP C-terminal" evidence="5">
    <location>
        <begin position="91"/>
        <end position="157"/>
    </location>
</feature>
<dbReference type="InterPro" id="IPR036847">
    <property type="entry name" value="RimP_C_sf"/>
</dbReference>
<name>A0ABW9GX19_9FIRM</name>
<sequence length="157" mass="17846">MNATESYIEKHFASLLESYGFELVDVEYRKEGGDYFLRLFCDRLAEDEHIDLNDCEKINRLLGEALDQREDLPIKGAYRLEVSSPGIERPLKKPQDFIRFTGQLVSVKLYKAVDSLKTLVGSLEKADEEGITLVTSSGGSYQLAYTDIAKANLYFEF</sequence>
<gene>
    <name evidence="3 6" type="primary">rimP</name>
    <name evidence="6" type="ORF">ACKQTC_02230</name>
</gene>
<dbReference type="Pfam" id="PF02576">
    <property type="entry name" value="RimP_N"/>
    <property type="match status" value="1"/>
</dbReference>
<dbReference type="CDD" id="cd01734">
    <property type="entry name" value="YlxS_C"/>
    <property type="match status" value="1"/>
</dbReference>
<evidence type="ECO:0000259" key="4">
    <source>
        <dbReference type="Pfam" id="PF02576"/>
    </source>
</evidence>
<reference evidence="6 7" key="1">
    <citation type="journal article" date="2016" name="Int. J. Syst. Evol. Microbiol.">
        <title>Peptococcus simiae sp. nov., isolated from rhesus macaque faeces and emended description of the genus Peptococcus.</title>
        <authorList>
            <person name="Shkoporov A.N."/>
            <person name="Efimov B.A."/>
            <person name="Kondova I."/>
            <person name="Ouwerling B."/>
            <person name="Chaplin A.V."/>
            <person name="Shcherbakova V.A."/>
            <person name="Langermans J.A.M."/>
        </authorList>
    </citation>
    <scope>NUCLEOTIDE SEQUENCE [LARGE SCALE GENOMIC DNA]</scope>
    <source>
        <strain evidence="6 7">M108</strain>
    </source>
</reference>
<dbReference type="Proteomes" id="UP001631949">
    <property type="component" value="Unassembled WGS sequence"/>
</dbReference>
<dbReference type="SUPFAM" id="SSF75420">
    <property type="entry name" value="YhbC-like, N-terminal domain"/>
    <property type="match status" value="1"/>
</dbReference>
<proteinExistence type="inferred from homology"/>
<comment type="function">
    <text evidence="3">Required for maturation of 30S ribosomal subunits.</text>
</comment>
<feature type="domain" description="Ribosome maturation factor RimP N-terminal" evidence="4">
    <location>
        <begin position="14"/>
        <end position="88"/>
    </location>
</feature>
<protein>
    <recommendedName>
        <fullName evidence="3">Ribosome maturation factor RimP</fullName>
    </recommendedName>
</protein>
<dbReference type="InterPro" id="IPR035956">
    <property type="entry name" value="RimP_N_sf"/>
</dbReference>
<dbReference type="InterPro" id="IPR028989">
    <property type="entry name" value="RimP_N"/>
</dbReference>
<evidence type="ECO:0000256" key="1">
    <source>
        <dbReference type="ARBA" id="ARBA00022490"/>
    </source>
</evidence>
<comment type="subcellular location">
    <subcellularLocation>
        <location evidence="3">Cytoplasm</location>
    </subcellularLocation>
</comment>
<dbReference type="Gene3D" id="2.30.30.180">
    <property type="entry name" value="Ribosome maturation factor RimP, C-terminal domain"/>
    <property type="match status" value="1"/>
</dbReference>
<keyword evidence="7" id="KW-1185">Reference proteome</keyword>
<evidence type="ECO:0000313" key="7">
    <source>
        <dbReference type="Proteomes" id="UP001631949"/>
    </source>
</evidence>
<evidence type="ECO:0000313" key="6">
    <source>
        <dbReference type="EMBL" id="MFM9413187.1"/>
    </source>
</evidence>